<dbReference type="Gene3D" id="1.20.1280.50">
    <property type="match status" value="1"/>
</dbReference>
<dbReference type="InterPro" id="IPR036047">
    <property type="entry name" value="F-box-like_dom_sf"/>
</dbReference>
<dbReference type="Gene3D" id="3.80.10.10">
    <property type="entry name" value="Ribonuclease Inhibitor"/>
    <property type="match status" value="1"/>
</dbReference>
<protein>
    <recommendedName>
        <fullName evidence="2">F-box domain-containing protein</fullName>
    </recommendedName>
</protein>
<feature type="coiled-coil region" evidence="1">
    <location>
        <begin position="42"/>
        <end position="76"/>
    </location>
</feature>
<reference evidence="3" key="1">
    <citation type="journal article" date="2019" name="Environ. Microbiol.">
        <title>Fungal ecological strategies reflected in gene transcription - a case study of two litter decomposers.</title>
        <authorList>
            <person name="Barbi F."/>
            <person name="Kohler A."/>
            <person name="Barry K."/>
            <person name="Baskaran P."/>
            <person name="Daum C."/>
            <person name="Fauchery L."/>
            <person name="Ihrmark K."/>
            <person name="Kuo A."/>
            <person name="LaButti K."/>
            <person name="Lipzen A."/>
            <person name="Morin E."/>
            <person name="Grigoriev I.V."/>
            <person name="Henrissat B."/>
            <person name="Lindahl B."/>
            <person name="Martin F."/>
        </authorList>
    </citation>
    <scope>NUCLEOTIDE SEQUENCE</scope>
    <source>
        <strain evidence="3">JB14</strain>
    </source>
</reference>
<sequence length="458" mass="52753">MAPPLTANIQLRTNVDFSDARRRLRLEYGPASPFESEISKTLMDVDNDLKDCDTELNRIQSEINRLQARVVFLHNQHRRLEKYKTCLFSLRAPIRKLPNEIVLRIFDHTCDTNELTSRRLQTMPALLLSHVCLRWKELASAYPELWCRICIRMDRLPSFTILDFYLHSSQQFPLILEFPGKVELLKPHHLTLCATFGARSNQWKSLEVQSPPVFQTLIANSAHFSMLEKLSLEYWFDSSMDCFQNASNLQSLTVWIDLEIFPSSNFPWTQLTQLVIHHCNPRLDVLFGICPNLKDLTFDLATIGRNTGCEPTVTAQMVERLELILPARIMYGREPDESLLDVIFASITCPSLKSLLIEVDNGYKESWNKDELNSFITRSSFHLTTLSIKFIPLSDLDLIDLLCHLPSLLHLTIRESKTSSSQKSYNIGSHASFAWFPLYSLHRNLFSTCSKITEPGAW</sequence>
<name>A0A6A4I5R9_9AGAR</name>
<evidence type="ECO:0000259" key="2">
    <source>
        <dbReference type="Pfam" id="PF12937"/>
    </source>
</evidence>
<dbReference type="InterPro" id="IPR032675">
    <property type="entry name" value="LRR_dom_sf"/>
</dbReference>
<evidence type="ECO:0000313" key="4">
    <source>
        <dbReference type="Proteomes" id="UP000799118"/>
    </source>
</evidence>
<dbReference type="Proteomes" id="UP000799118">
    <property type="component" value="Unassembled WGS sequence"/>
</dbReference>
<dbReference type="AlphaFoldDB" id="A0A6A4I5R9"/>
<dbReference type="InterPro" id="IPR001810">
    <property type="entry name" value="F-box_dom"/>
</dbReference>
<dbReference type="SUPFAM" id="SSF81383">
    <property type="entry name" value="F-box domain"/>
    <property type="match status" value="1"/>
</dbReference>
<feature type="domain" description="F-box" evidence="2">
    <location>
        <begin position="95"/>
        <end position="152"/>
    </location>
</feature>
<dbReference type="Pfam" id="PF12937">
    <property type="entry name" value="F-box-like"/>
    <property type="match status" value="1"/>
</dbReference>
<keyword evidence="1" id="KW-0175">Coiled coil</keyword>
<evidence type="ECO:0000313" key="3">
    <source>
        <dbReference type="EMBL" id="KAE9404447.1"/>
    </source>
</evidence>
<accession>A0A6A4I5R9</accession>
<organism evidence="3 4">
    <name type="scientific">Gymnopus androsaceus JB14</name>
    <dbReference type="NCBI Taxonomy" id="1447944"/>
    <lineage>
        <taxon>Eukaryota</taxon>
        <taxon>Fungi</taxon>
        <taxon>Dikarya</taxon>
        <taxon>Basidiomycota</taxon>
        <taxon>Agaricomycotina</taxon>
        <taxon>Agaricomycetes</taxon>
        <taxon>Agaricomycetidae</taxon>
        <taxon>Agaricales</taxon>
        <taxon>Marasmiineae</taxon>
        <taxon>Omphalotaceae</taxon>
        <taxon>Gymnopus</taxon>
    </lineage>
</organism>
<dbReference type="OrthoDB" id="3003884at2759"/>
<dbReference type="EMBL" id="ML769416">
    <property type="protein sequence ID" value="KAE9404447.1"/>
    <property type="molecule type" value="Genomic_DNA"/>
</dbReference>
<gene>
    <name evidence="3" type="ORF">BT96DRAFT_877618</name>
</gene>
<proteinExistence type="predicted"/>
<keyword evidence="4" id="KW-1185">Reference proteome</keyword>
<evidence type="ECO:0000256" key="1">
    <source>
        <dbReference type="SAM" id="Coils"/>
    </source>
</evidence>